<evidence type="ECO:0000313" key="2">
    <source>
        <dbReference type="EMBL" id="CRK41994.1"/>
    </source>
</evidence>
<dbReference type="InterPro" id="IPR015419">
    <property type="entry name" value="CTAG/Pcc1"/>
</dbReference>
<comment type="similarity">
    <text evidence="1">Belongs to the CTAG/PCC1 family.</text>
</comment>
<proteinExistence type="inferred from homology"/>
<evidence type="ECO:0008006" key="4">
    <source>
        <dbReference type="Google" id="ProtNLM"/>
    </source>
</evidence>
<accession>A0A0G4N6L7</accession>
<dbReference type="Gene3D" id="3.30.310.50">
    <property type="entry name" value="Alpha-D-phosphohexomutase, C-terminal domain"/>
    <property type="match status" value="1"/>
</dbReference>
<dbReference type="FunFam" id="3.30.310.50:FF:000011">
    <property type="entry name" value="Transcription factor Pcc1"/>
    <property type="match status" value="1"/>
</dbReference>
<dbReference type="GO" id="GO:0000408">
    <property type="term" value="C:EKC/KEOPS complex"/>
    <property type="evidence" value="ECO:0007669"/>
    <property type="project" value="TreeGrafter"/>
</dbReference>
<protein>
    <recommendedName>
        <fullName evidence="4">Transcription factor Pcc1</fullName>
    </recommendedName>
</protein>
<organism evidence="2 3">
    <name type="scientific">Verticillium longisporum</name>
    <name type="common">Verticillium dahliae var. longisporum</name>
    <dbReference type="NCBI Taxonomy" id="100787"/>
    <lineage>
        <taxon>Eukaryota</taxon>
        <taxon>Fungi</taxon>
        <taxon>Dikarya</taxon>
        <taxon>Ascomycota</taxon>
        <taxon>Pezizomycotina</taxon>
        <taxon>Sordariomycetes</taxon>
        <taxon>Hypocreomycetidae</taxon>
        <taxon>Glomerellales</taxon>
        <taxon>Plectosphaerellaceae</taxon>
        <taxon>Verticillium</taxon>
    </lineage>
</organism>
<dbReference type="Proteomes" id="UP000045706">
    <property type="component" value="Unassembled WGS sequence"/>
</dbReference>
<evidence type="ECO:0000256" key="1">
    <source>
        <dbReference type="ARBA" id="ARBA00007073"/>
    </source>
</evidence>
<gene>
    <name evidence="2" type="ORF">BN1723_018944</name>
</gene>
<reference evidence="3" key="1">
    <citation type="submission" date="2015-05" db="EMBL/GenBank/DDBJ databases">
        <authorList>
            <person name="Fogelqvist Johan"/>
        </authorList>
    </citation>
    <scope>NUCLEOTIDE SEQUENCE [LARGE SCALE GENOMIC DNA]</scope>
</reference>
<name>A0A0G4N6L7_VERLO</name>
<evidence type="ECO:0000313" key="3">
    <source>
        <dbReference type="Proteomes" id="UP000045706"/>
    </source>
</evidence>
<dbReference type="PANTHER" id="PTHR31283:SF5">
    <property type="entry name" value="EKC_KEOPS COMPLEX SUBUNIT LAGE3"/>
    <property type="match status" value="1"/>
</dbReference>
<dbReference type="Pfam" id="PF09341">
    <property type="entry name" value="Pcc1"/>
    <property type="match status" value="1"/>
</dbReference>
<sequence length="102" mass="11055">MATATDPDFPCSLTLTIPFPTDRLAAVAHQALAVDKELSPLVSRAFAVKSQPANDAASSVLEVHYKATTNRMLRVAVNSFMDSLKLVVEVIEQLDADVLEQK</sequence>
<dbReference type="AlphaFoldDB" id="A0A0G4N6L7"/>
<dbReference type="PANTHER" id="PTHR31283">
    <property type="entry name" value="EKC/KEOPS COMPLEX SUBUNIT PCC1 FAMILY MEMBER"/>
    <property type="match status" value="1"/>
</dbReference>
<dbReference type="GO" id="GO:0070525">
    <property type="term" value="P:tRNA threonylcarbamoyladenosine metabolic process"/>
    <property type="evidence" value="ECO:0007669"/>
    <property type="project" value="TreeGrafter"/>
</dbReference>
<dbReference type="EMBL" id="CVQI01032675">
    <property type="protein sequence ID" value="CRK41994.1"/>
    <property type="molecule type" value="Genomic_DNA"/>
</dbReference>